<feature type="binding site" evidence="8">
    <location>
        <position position="61"/>
    </location>
    <ligand>
        <name>(R)-pantoate</name>
        <dbReference type="ChEBI" id="CHEBI:15980"/>
    </ligand>
</feature>
<dbReference type="UniPathway" id="UPA00028">
    <property type="reaction ID" value="UER00005"/>
</dbReference>
<evidence type="ECO:0000256" key="2">
    <source>
        <dbReference type="ARBA" id="ARBA00009256"/>
    </source>
</evidence>
<feature type="binding site" evidence="8">
    <location>
        <begin position="184"/>
        <end position="187"/>
    </location>
    <ligand>
        <name>ATP</name>
        <dbReference type="ChEBI" id="CHEBI:30616"/>
    </ligand>
</feature>
<comment type="subunit">
    <text evidence="8">Homodimer.</text>
</comment>
<dbReference type="FunFam" id="3.40.50.620:FF:000013">
    <property type="entry name" value="Pantothenate synthetase"/>
    <property type="match status" value="1"/>
</dbReference>
<dbReference type="NCBIfam" id="TIGR00125">
    <property type="entry name" value="cyt_tran_rel"/>
    <property type="match status" value="1"/>
</dbReference>
<feature type="binding site" evidence="8">
    <location>
        <begin position="30"/>
        <end position="37"/>
    </location>
    <ligand>
        <name>ATP</name>
        <dbReference type="ChEBI" id="CHEBI:30616"/>
    </ligand>
</feature>
<keyword evidence="4 8" id="KW-0566">Pantothenate biosynthesis</keyword>
<keyword evidence="5 8" id="KW-0547">Nucleotide-binding</keyword>
<dbReference type="NCBIfam" id="TIGR00018">
    <property type="entry name" value="panC"/>
    <property type="match status" value="1"/>
</dbReference>
<name>A0A8J6QWJ2_9BACT</name>
<keyword evidence="8" id="KW-0963">Cytoplasm</keyword>
<feature type="binding site" evidence="8">
    <location>
        <begin position="147"/>
        <end position="150"/>
    </location>
    <ligand>
        <name>ATP</name>
        <dbReference type="ChEBI" id="CHEBI:30616"/>
    </ligand>
</feature>
<evidence type="ECO:0000256" key="5">
    <source>
        <dbReference type="ARBA" id="ARBA00022741"/>
    </source>
</evidence>
<feature type="binding site" evidence="8">
    <location>
        <position position="153"/>
    </location>
    <ligand>
        <name>(R)-pantoate</name>
        <dbReference type="ChEBI" id="CHEBI:15980"/>
    </ligand>
</feature>
<comment type="pathway">
    <text evidence="1 8">Cofactor biosynthesis; (R)-pantothenate biosynthesis; (R)-pantothenate from (R)-pantoate and beta-alanine: step 1/1.</text>
</comment>
<accession>A0A8J6QWJ2</accession>
<comment type="subcellular location">
    <subcellularLocation>
        <location evidence="8">Cytoplasm</location>
    </subcellularLocation>
</comment>
<organism evidence="9 10">
    <name type="scientific">Pelovirga terrestris</name>
    <dbReference type="NCBI Taxonomy" id="2771352"/>
    <lineage>
        <taxon>Bacteria</taxon>
        <taxon>Pseudomonadati</taxon>
        <taxon>Thermodesulfobacteriota</taxon>
        <taxon>Desulfuromonadia</taxon>
        <taxon>Geobacterales</taxon>
        <taxon>Geobacteraceae</taxon>
        <taxon>Pelovirga</taxon>
    </lineage>
</organism>
<comment type="similarity">
    <text evidence="2 8">Belongs to the pantothenate synthetase family.</text>
</comment>
<dbReference type="EC" id="6.3.2.1" evidence="8"/>
<protein>
    <recommendedName>
        <fullName evidence="8">Pantothenate synthetase</fullName>
        <shortName evidence="8">PS</shortName>
        <ecNumber evidence="8">6.3.2.1</ecNumber>
    </recommendedName>
    <alternativeName>
        <fullName evidence="8">Pantoate--beta-alanine ligase</fullName>
    </alternativeName>
    <alternativeName>
        <fullName evidence="8">Pantoate-activating enzyme</fullName>
    </alternativeName>
</protein>
<dbReference type="Gene3D" id="3.40.50.620">
    <property type="entry name" value="HUPs"/>
    <property type="match status" value="1"/>
</dbReference>
<evidence type="ECO:0000313" key="9">
    <source>
        <dbReference type="EMBL" id="MBD1399102.1"/>
    </source>
</evidence>
<evidence type="ECO:0000256" key="7">
    <source>
        <dbReference type="ARBA" id="ARBA00048258"/>
    </source>
</evidence>
<evidence type="ECO:0000256" key="1">
    <source>
        <dbReference type="ARBA" id="ARBA00004990"/>
    </source>
</evidence>
<feature type="binding site" evidence="8">
    <location>
        <position position="61"/>
    </location>
    <ligand>
        <name>beta-alanine</name>
        <dbReference type="ChEBI" id="CHEBI:57966"/>
    </ligand>
</feature>
<dbReference type="GO" id="GO:0015940">
    <property type="term" value="P:pantothenate biosynthetic process"/>
    <property type="evidence" value="ECO:0007669"/>
    <property type="project" value="UniProtKB-UniRule"/>
</dbReference>
<dbReference type="FunFam" id="3.30.1300.10:FF:000001">
    <property type="entry name" value="Pantothenate synthetase"/>
    <property type="match status" value="1"/>
</dbReference>
<dbReference type="InterPro" id="IPR014729">
    <property type="entry name" value="Rossmann-like_a/b/a_fold"/>
</dbReference>
<dbReference type="AlphaFoldDB" id="A0A8J6QWJ2"/>
<dbReference type="GO" id="GO:0005829">
    <property type="term" value="C:cytosol"/>
    <property type="evidence" value="ECO:0007669"/>
    <property type="project" value="TreeGrafter"/>
</dbReference>
<dbReference type="RefSeq" id="WP_191153381.1">
    <property type="nucleotide sequence ID" value="NZ_JACWUN010000001.1"/>
</dbReference>
<comment type="function">
    <text evidence="8">Catalyzes the condensation of pantoate with beta-alanine in an ATP-dependent reaction via a pantoyl-adenylate intermediate.</text>
</comment>
<feature type="active site" description="Proton donor" evidence="8">
    <location>
        <position position="37"/>
    </location>
</feature>
<keyword evidence="3 8" id="KW-0436">Ligase</keyword>
<evidence type="ECO:0000256" key="4">
    <source>
        <dbReference type="ARBA" id="ARBA00022655"/>
    </source>
</evidence>
<sequence length="283" mass="30772">MEIVESIELLQQRMMSARAAGKTIAFVPTMGFLHAGHCSLLEEGRRRGDLLVLSIFVNPTQFGQGEDFEDYPRDLQKDCTLAQEAGVDLIFAPSAVAMYPHGYATEVNVAGITAGLCGASRPSHFRGVCTVVTKLFNIVQPHVAVFGTKDFQQLAVVKRMTRDLNLPIEIIGMPIYREADGLALSSRNVYLDPEQRQQALALSQGITLAQELVKQGQTDAATVIAAVSCHLGAQSQVRSDYVAICHQSTLEPQQQIDGDSVLLVAALVGRTRLIDNGYLMDLS</sequence>
<reference evidence="9" key="1">
    <citation type="submission" date="2020-09" db="EMBL/GenBank/DDBJ databases">
        <title>Pelobacter alkaliphilus sp. nov., a novel anaerobic arsenate-reducing bacterium from terrestrial mud volcano.</title>
        <authorList>
            <person name="Khomyakova M.A."/>
            <person name="Merkel A.Y."/>
            <person name="Slobodkin A.I."/>
        </authorList>
    </citation>
    <scope>NUCLEOTIDE SEQUENCE</scope>
    <source>
        <strain evidence="9">M08fum</strain>
    </source>
</reference>
<comment type="catalytic activity">
    <reaction evidence="7 8">
        <text>(R)-pantoate + beta-alanine + ATP = (R)-pantothenate + AMP + diphosphate + H(+)</text>
        <dbReference type="Rhea" id="RHEA:10912"/>
        <dbReference type="ChEBI" id="CHEBI:15378"/>
        <dbReference type="ChEBI" id="CHEBI:15980"/>
        <dbReference type="ChEBI" id="CHEBI:29032"/>
        <dbReference type="ChEBI" id="CHEBI:30616"/>
        <dbReference type="ChEBI" id="CHEBI:33019"/>
        <dbReference type="ChEBI" id="CHEBI:57966"/>
        <dbReference type="ChEBI" id="CHEBI:456215"/>
        <dbReference type="EC" id="6.3.2.1"/>
    </reaction>
</comment>
<evidence type="ECO:0000313" key="10">
    <source>
        <dbReference type="Proteomes" id="UP000632828"/>
    </source>
</evidence>
<comment type="caution">
    <text evidence="9">The sequence shown here is derived from an EMBL/GenBank/DDBJ whole genome shotgun (WGS) entry which is preliminary data.</text>
</comment>
<dbReference type="InterPro" id="IPR003721">
    <property type="entry name" value="Pantoate_ligase"/>
</dbReference>
<dbReference type="InterPro" id="IPR004821">
    <property type="entry name" value="Cyt_trans-like"/>
</dbReference>
<dbReference type="CDD" id="cd00560">
    <property type="entry name" value="PanC"/>
    <property type="match status" value="1"/>
</dbReference>
<comment type="caution">
    <text evidence="8">Lacks conserved residue(s) required for the propagation of feature annotation.</text>
</comment>
<dbReference type="SUPFAM" id="SSF52374">
    <property type="entry name" value="Nucleotidylyl transferase"/>
    <property type="match status" value="1"/>
</dbReference>
<dbReference type="Pfam" id="PF02569">
    <property type="entry name" value="Pantoate_ligase"/>
    <property type="match status" value="1"/>
</dbReference>
<dbReference type="GO" id="GO:0005524">
    <property type="term" value="F:ATP binding"/>
    <property type="evidence" value="ECO:0007669"/>
    <property type="project" value="UniProtKB-KW"/>
</dbReference>
<dbReference type="PANTHER" id="PTHR21299">
    <property type="entry name" value="CYTIDYLATE KINASE/PANTOATE-BETA-ALANINE LIGASE"/>
    <property type="match status" value="1"/>
</dbReference>
<evidence type="ECO:0000256" key="8">
    <source>
        <dbReference type="HAMAP-Rule" id="MF_00158"/>
    </source>
</evidence>
<evidence type="ECO:0000256" key="3">
    <source>
        <dbReference type="ARBA" id="ARBA00022598"/>
    </source>
</evidence>
<keyword evidence="6 8" id="KW-0067">ATP-binding</keyword>
<dbReference type="Proteomes" id="UP000632828">
    <property type="component" value="Unassembled WGS sequence"/>
</dbReference>
<dbReference type="Gene3D" id="3.30.1300.10">
    <property type="entry name" value="Pantoate-beta-alanine ligase, C-terminal domain"/>
    <property type="match status" value="1"/>
</dbReference>
<dbReference type="PANTHER" id="PTHR21299:SF1">
    <property type="entry name" value="PANTOATE--BETA-ALANINE LIGASE"/>
    <property type="match status" value="1"/>
</dbReference>
<evidence type="ECO:0000256" key="6">
    <source>
        <dbReference type="ARBA" id="ARBA00022840"/>
    </source>
</evidence>
<keyword evidence="10" id="KW-1185">Reference proteome</keyword>
<dbReference type="HAMAP" id="MF_00158">
    <property type="entry name" value="PanC"/>
    <property type="match status" value="1"/>
</dbReference>
<dbReference type="InterPro" id="IPR042176">
    <property type="entry name" value="Pantoate_ligase_C"/>
</dbReference>
<dbReference type="GO" id="GO:0004592">
    <property type="term" value="F:pantoate-beta-alanine ligase activity"/>
    <property type="evidence" value="ECO:0007669"/>
    <property type="project" value="UniProtKB-UniRule"/>
</dbReference>
<gene>
    <name evidence="8" type="primary">panC</name>
    <name evidence="9" type="ORF">ICT70_00270</name>
</gene>
<proteinExistence type="inferred from homology"/>
<comment type="miscellaneous">
    <text evidence="8">The reaction proceeds by a bi uni uni bi ping pong mechanism.</text>
</comment>
<dbReference type="EMBL" id="JACWUN010000001">
    <property type="protein sequence ID" value="MBD1399102.1"/>
    <property type="molecule type" value="Genomic_DNA"/>
</dbReference>